<keyword evidence="3" id="KW-0812">Transmembrane</keyword>
<proteinExistence type="inferred from homology"/>
<reference evidence="5 6" key="1">
    <citation type="submission" date="2019-05" db="EMBL/GenBank/DDBJ databases">
        <authorList>
            <person name="Zhou X."/>
        </authorList>
    </citation>
    <scope>NUCLEOTIDE SEQUENCE [LARGE SCALE GENOMIC DNA]</scope>
    <source>
        <strain evidence="5 6">DSM 432</strain>
    </source>
</reference>
<comment type="similarity">
    <text evidence="1 2">Belongs to the peptidase A24 family.</text>
</comment>
<evidence type="ECO:0000313" key="5">
    <source>
        <dbReference type="EMBL" id="TLX42005.1"/>
    </source>
</evidence>
<dbReference type="Pfam" id="PF01478">
    <property type="entry name" value="Peptidase_A24"/>
    <property type="match status" value="1"/>
</dbReference>
<dbReference type="AlphaFoldDB" id="A0A6C1KCL1"/>
<dbReference type="InterPro" id="IPR050882">
    <property type="entry name" value="Prepilin_peptidase/N-MTase"/>
</dbReference>
<evidence type="ECO:0000259" key="4">
    <source>
        <dbReference type="Pfam" id="PF01478"/>
    </source>
</evidence>
<evidence type="ECO:0000313" key="6">
    <source>
        <dbReference type="Proteomes" id="UP000305131"/>
    </source>
</evidence>
<dbReference type="PANTHER" id="PTHR30487:SF0">
    <property type="entry name" value="PREPILIN LEADER PEPTIDASE_N-METHYLTRANSFERASE-RELATED"/>
    <property type="match status" value="1"/>
</dbReference>
<feature type="transmembrane region" description="Helical" evidence="3">
    <location>
        <begin position="21"/>
        <end position="39"/>
    </location>
</feature>
<keyword evidence="3" id="KW-0472">Membrane</keyword>
<sequence length="204" mass="20957">MTLSSPARRSSPTRLHATGDLAGKVALAAVVMAAMAASLAVEPSVVGLLAAALVPVLAAIAVIDGRHFIIPDSLNALGLLLGLAAAATAPEPEPVDGVISAFLGGAGLAIMFLAIRLGYRALRGRDGLGLGDVKLAAVAGVWLSVTAMPVAVETAALAGLMAYGIRRLTTGRAVRVRDRLPFGLFFAPAIWIGWLFDRWIVGLM</sequence>
<dbReference type="Proteomes" id="UP000305131">
    <property type="component" value="Unassembled WGS sequence"/>
</dbReference>
<dbReference type="Gene3D" id="1.20.120.1220">
    <property type="match status" value="1"/>
</dbReference>
<dbReference type="GO" id="GO:0005886">
    <property type="term" value="C:plasma membrane"/>
    <property type="evidence" value="ECO:0007669"/>
    <property type="project" value="TreeGrafter"/>
</dbReference>
<dbReference type="RefSeq" id="WP_138400146.1">
    <property type="nucleotide sequence ID" value="NZ_JBAFVI010000010.1"/>
</dbReference>
<dbReference type="InterPro" id="IPR014032">
    <property type="entry name" value="Peptidase_A24A_bac"/>
</dbReference>
<evidence type="ECO:0000256" key="2">
    <source>
        <dbReference type="RuleBase" id="RU003793"/>
    </source>
</evidence>
<dbReference type="GeneID" id="95774594"/>
<dbReference type="PANTHER" id="PTHR30487">
    <property type="entry name" value="TYPE 4 PREPILIN-LIKE PROTEINS LEADER PEPTIDE-PROCESSING ENZYME"/>
    <property type="match status" value="1"/>
</dbReference>
<evidence type="ECO:0000256" key="1">
    <source>
        <dbReference type="ARBA" id="ARBA00005801"/>
    </source>
</evidence>
<comment type="caution">
    <text evidence="5">The sequence shown here is derived from an EMBL/GenBank/DDBJ whole genome shotgun (WGS) entry which is preliminary data.</text>
</comment>
<keyword evidence="3" id="KW-1133">Transmembrane helix</keyword>
<dbReference type="GO" id="GO:0006465">
    <property type="term" value="P:signal peptide processing"/>
    <property type="evidence" value="ECO:0007669"/>
    <property type="project" value="TreeGrafter"/>
</dbReference>
<feature type="transmembrane region" description="Helical" evidence="3">
    <location>
        <begin position="95"/>
        <end position="115"/>
    </location>
</feature>
<feature type="transmembrane region" description="Helical" evidence="3">
    <location>
        <begin position="45"/>
        <end position="63"/>
    </location>
</feature>
<evidence type="ECO:0000256" key="3">
    <source>
        <dbReference type="SAM" id="Phobius"/>
    </source>
</evidence>
<dbReference type="OrthoDB" id="8223801at2"/>
<feature type="transmembrane region" description="Helical" evidence="3">
    <location>
        <begin position="70"/>
        <end position="89"/>
    </location>
</feature>
<dbReference type="PRINTS" id="PR00864">
    <property type="entry name" value="PREPILNPTASE"/>
</dbReference>
<name>A0A6C1KCL1_XANAU</name>
<dbReference type="GO" id="GO:0004190">
    <property type="term" value="F:aspartic-type endopeptidase activity"/>
    <property type="evidence" value="ECO:0007669"/>
    <property type="project" value="InterPro"/>
</dbReference>
<dbReference type="InterPro" id="IPR000045">
    <property type="entry name" value="Prepilin_IV_endopep_pep"/>
</dbReference>
<feature type="domain" description="Prepilin type IV endopeptidase peptidase" evidence="4">
    <location>
        <begin position="52"/>
        <end position="161"/>
    </location>
</feature>
<dbReference type="EMBL" id="VAUP01000031">
    <property type="protein sequence ID" value="TLX42005.1"/>
    <property type="molecule type" value="Genomic_DNA"/>
</dbReference>
<feature type="transmembrane region" description="Helical" evidence="3">
    <location>
        <begin position="182"/>
        <end position="201"/>
    </location>
</feature>
<organism evidence="5 6">
    <name type="scientific">Xanthobacter autotrophicus</name>
    <dbReference type="NCBI Taxonomy" id="280"/>
    <lineage>
        <taxon>Bacteria</taxon>
        <taxon>Pseudomonadati</taxon>
        <taxon>Pseudomonadota</taxon>
        <taxon>Alphaproteobacteria</taxon>
        <taxon>Hyphomicrobiales</taxon>
        <taxon>Xanthobacteraceae</taxon>
        <taxon>Xanthobacter</taxon>
    </lineage>
</organism>
<gene>
    <name evidence="5" type="ORF">FBQ73_14140</name>
</gene>
<accession>A0A6C1KCL1</accession>
<protein>
    <submittedName>
        <fullName evidence="5">Prepilin peptidase</fullName>
    </submittedName>
</protein>
<feature type="transmembrane region" description="Helical" evidence="3">
    <location>
        <begin position="135"/>
        <end position="162"/>
    </location>
</feature>